<keyword evidence="3" id="KW-1185">Reference proteome</keyword>
<evidence type="ECO:0000256" key="1">
    <source>
        <dbReference type="SAM" id="MobiDB-lite"/>
    </source>
</evidence>
<dbReference type="EMBL" id="MU006293">
    <property type="protein sequence ID" value="KAF2854429.1"/>
    <property type="molecule type" value="Genomic_DNA"/>
</dbReference>
<dbReference type="Proteomes" id="UP000799423">
    <property type="component" value="Unassembled WGS sequence"/>
</dbReference>
<reference evidence="2" key="1">
    <citation type="submission" date="2020-01" db="EMBL/GenBank/DDBJ databases">
        <authorList>
            <consortium name="DOE Joint Genome Institute"/>
            <person name="Haridas S."/>
            <person name="Albert R."/>
            <person name="Binder M."/>
            <person name="Bloem J."/>
            <person name="Labutti K."/>
            <person name="Salamov A."/>
            <person name="Andreopoulos B."/>
            <person name="Baker S.E."/>
            <person name="Barry K."/>
            <person name="Bills G."/>
            <person name="Bluhm B.H."/>
            <person name="Cannon C."/>
            <person name="Castanera R."/>
            <person name="Culley D.E."/>
            <person name="Daum C."/>
            <person name="Ezra D."/>
            <person name="Gonzalez J.B."/>
            <person name="Henrissat B."/>
            <person name="Kuo A."/>
            <person name="Liang C."/>
            <person name="Lipzen A."/>
            <person name="Lutzoni F."/>
            <person name="Magnuson J."/>
            <person name="Mondo S."/>
            <person name="Nolan M."/>
            <person name="Ohm R."/>
            <person name="Pangilinan J."/>
            <person name="Park H.-J."/>
            <person name="Ramirez L."/>
            <person name="Alfaro M."/>
            <person name="Sun H."/>
            <person name="Tritt A."/>
            <person name="Yoshinaga Y."/>
            <person name="Zwiers L.-H."/>
            <person name="Turgeon B.G."/>
            <person name="Goodwin S.B."/>
            <person name="Spatafora J.W."/>
            <person name="Crous P.W."/>
            <person name="Grigoriev I.V."/>
        </authorList>
    </citation>
    <scope>NUCLEOTIDE SEQUENCE</scope>
    <source>
        <strain evidence="2">IPT5</strain>
    </source>
</reference>
<protein>
    <submittedName>
        <fullName evidence="2">Uncharacterized protein</fullName>
    </submittedName>
</protein>
<feature type="compositionally biased region" description="Polar residues" evidence="1">
    <location>
        <begin position="14"/>
        <end position="23"/>
    </location>
</feature>
<name>A0A6A7BJ48_9PLEO</name>
<accession>A0A6A7BJ48</accession>
<dbReference type="AlphaFoldDB" id="A0A6A7BJ48"/>
<proteinExistence type="predicted"/>
<feature type="region of interest" description="Disordered" evidence="1">
    <location>
        <begin position="1"/>
        <end position="24"/>
    </location>
</feature>
<evidence type="ECO:0000313" key="3">
    <source>
        <dbReference type="Proteomes" id="UP000799423"/>
    </source>
</evidence>
<sequence length="80" mass="8773">MLIAARKPALKPNASEQADSRSSLGADWPASLLTAFCVVHSPWTGRLIEATHQLIQDLAQEIPREALEFKTYVVLGRTVS</sequence>
<gene>
    <name evidence="2" type="ORF">T440DRAFT_275428</name>
</gene>
<evidence type="ECO:0000313" key="2">
    <source>
        <dbReference type="EMBL" id="KAF2854429.1"/>
    </source>
</evidence>
<organism evidence="2 3">
    <name type="scientific">Plenodomus tracheiphilus IPT5</name>
    <dbReference type="NCBI Taxonomy" id="1408161"/>
    <lineage>
        <taxon>Eukaryota</taxon>
        <taxon>Fungi</taxon>
        <taxon>Dikarya</taxon>
        <taxon>Ascomycota</taxon>
        <taxon>Pezizomycotina</taxon>
        <taxon>Dothideomycetes</taxon>
        <taxon>Pleosporomycetidae</taxon>
        <taxon>Pleosporales</taxon>
        <taxon>Pleosporineae</taxon>
        <taxon>Leptosphaeriaceae</taxon>
        <taxon>Plenodomus</taxon>
    </lineage>
</organism>